<reference evidence="7" key="1">
    <citation type="journal article" date="2014" name="Int. J. Syst. Evol. Microbiol.">
        <title>Complete genome sequence of Corynebacterium casei LMG S-19264T (=DSM 44701T), isolated from a smear-ripened cheese.</title>
        <authorList>
            <consortium name="US DOE Joint Genome Institute (JGI-PGF)"/>
            <person name="Walter F."/>
            <person name="Albersmeier A."/>
            <person name="Kalinowski J."/>
            <person name="Ruckert C."/>
        </authorList>
    </citation>
    <scope>NUCLEOTIDE SEQUENCE</scope>
    <source>
        <strain evidence="7">VKM B-2555</strain>
    </source>
</reference>
<evidence type="ECO:0000256" key="4">
    <source>
        <dbReference type="PROSITE-ProRule" id="PRU00520"/>
    </source>
</evidence>
<evidence type="ECO:0000313" key="7">
    <source>
        <dbReference type="EMBL" id="GLK75367.1"/>
    </source>
</evidence>
<dbReference type="InterPro" id="IPR001792">
    <property type="entry name" value="Acylphosphatase-like_dom"/>
</dbReference>
<feature type="active site" evidence="4">
    <location>
        <position position="20"/>
    </location>
</feature>
<feature type="domain" description="Acylphosphatase-like" evidence="6">
    <location>
        <begin position="5"/>
        <end position="92"/>
    </location>
</feature>
<dbReference type="PROSITE" id="PS51160">
    <property type="entry name" value="ACYLPHOSPHATASE_3"/>
    <property type="match status" value="1"/>
</dbReference>
<dbReference type="InterPro" id="IPR020456">
    <property type="entry name" value="Acylphosphatase"/>
</dbReference>
<proteinExistence type="inferred from homology"/>
<gene>
    <name evidence="7" type="primary">acyP</name>
    <name evidence="7" type="ORF">GCM10008171_06210</name>
</gene>
<organism evidence="7 8">
    <name type="scientific">Methylopila jiangsuensis</name>
    <dbReference type="NCBI Taxonomy" id="586230"/>
    <lineage>
        <taxon>Bacteria</taxon>
        <taxon>Pseudomonadati</taxon>
        <taxon>Pseudomonadota</taxon>
        <taxon>Alphaproteobacteria</taxon>
        <taxon>Hyphomicrobiales</taxon>
        <taxon>Methylopilaceae</taxon>
        <taxon>Methylopila</taxon>
    </lineage>
</organism>
<accession>A0A9W6JE79</accession>
<name>A0A9W6JE79_9HYPH</name>
<dbReference type="AlphaFoldDB" id="A0A9W6JE79"/>
<dbReference type="Pfam" id="PF00708">
    <property type="entry name" value="Acylphosphatase"/>
    <property type="match status" value="1"/>
</dbReference>
<evidence type="ECO:0000256" key="2">
    <source>
        <dbReference type="ARBA" id="ARBA00012150"/>
    </source>
</evidence>
<keyword evidence="4" id="KW-0378">Hydrolase</keyword>
<dbReference type="PANTHER" id="PTHR47268:SF4">
    <property type="entry name" value="ACYLPHOSPHATASE"/>
    <property type="match status" value="1"/>
</dbReference>
<protein>
    <recommendedName>
        <fullName evidence="2 4">acylphosphatase</fullName>
        <ecNumber evidence="2 4">3.6.1.7</ecNumber>
    </recommendedName>
</protein>
<dbReference type="PANTHER" id="PTHR47268">
    <property type="entry name" value="ACYLPHOSPHATASE"/>
    <property type="match status" value="1"/>
</dbReference>
<dbReference type="EC" id="3.6.1.7" evidence="2 4"/>
<evidence type="ECO:0000259" key="6">
    <source>
        <dbReference type="PROSITE" id="PS51160"/>
    </source>
</evidence>
<comment type="caution">
    <text evidence="7">The sequence shown here is derived from an EMBL/GenBank/DDBJ whole genome shotgun (WGS) entry which is preliminary data.</text>
</comment>
<dbReference type="Gene3D" id="3.30.70.100">
    <property type="match status" value="1"/>
</dbReference>
<dbReference type="SUPFAM" id="SSF54975">
    <property type="entry name" value="Acylphosphatase/BLUF domain-like"/>
    <property type="match status" value="1"/>
</dbReference>
<dbReference type="EMBL" id="BSFK01000005">
    <property type="protein sequence ID" value="GLK75367.1"/>
    <property type="molecule type" value="Genomic_DNA"/>
</dbReference>
<evidence type="ECO:0000256" key="5">
    <source>
        <dbReference type="RuleBase" id="RU004168"/>
    </source>
</evidence>
<dbReference type="InterPro" id="IPR036046">
    <property type="entry name" value="Acylphosphatase-like_dom_sf"/>
</dbReference>
<dbReference type="PRINTS" id="PR00112">
    <property type="entry name" value="ACYLPHPHTASE"/>
</dbReference>
<evidence type="ECO:0000256" key="1">
    <source>
        <dbReference type="ARBA" id="ARBA00005614"/>
    </source>
</evidence>
<sequence>MTDVAVEIIVTGRVQGVGYRAWAQANATSQGLRGLVRNRKDGSVQALLAGPKERIEAFAAACRAGPTLARVENVTVKEIDPSDVPEGAGVVIGETA</sequence>
<feature type="active site" evidence="4">
    <location>
        <position position="38"/>
    </location>
</feature>
<dbReference type="Proteomes" id="UP001143364">
    <property type="component" value="Unassembled WGS sequence"/>
</dbReference>
<reference evidence="7" key="2">
    <citation type="submission" date="2023-01" db="EMBL/GenBank/DDBJ databases">
        <authorList>
            <person name="Sun Q."/>
            <person name="Evtushenko L."/>
        </authorList>
    </citation>
    <scope>NUCLEOTIDE SEQUENCE</scope>
    <source>
        <strain evidence="7">VKM B-2555</strain>
    </source>
</reference>
<evidence type="ECO:0000313" key="8">
    <source>
        <dbReference type="Proteomes" id="UP001143364"/>
    </source>
</evidence>
<evidence type="ECO:0000256" key="3">
    <source>
        <dbReference type="ARBA" id="ARBA00047645"/>
    </source>
</evidence>
<keyword evidence="8" id="KW-1185">Reference proteome</keyword>
<comment type="catalytic activity">
    <reaction evidence="3 4">
        <text>an acyl phosphate + H2O = a carboxylate + phosphate + H(+)</text>
        <dbReference type="Rhea" id="RHEA:14965"/>
        <dbReference type="ChEBI" id="CHEBI:15377"/>
        <dbReference type="ChEBI" id="CHEBI:15378"/>
        <dbReference type="ChEBI" id="CHEBI:29067"/>
        <dbReference type="ChEBI" id="CHEBI:43474"/>
        <dbReference type="ChEBI" id="CHEBI:59918"/>
        <dbReference type="EC" id="3.6.1.7"/>
    </reaction>
</comment>
<comment type="similarity">
    <text evidence="1 5">Belongs to the acylphosphatase family.</text>
</comment>
<dbReference type="RefSeq" id="WP_271203319.1">
    <property type="nucleotide sequence ID" value="NZ_BSFK01000005.1"/>
</dbReference>
<dbReference type="GO" id="GO:0003998">
    <property type="term" value="F:acylphosphatase activity"/>
    <property type="evidence" value="ECO:0007669"/>
    <property type="project" value="UniProtKB-EC"/>
</dbReference>